<dbReference type="SUPFAM" id="SSF46689">
    <property type="entry name" value="Homeodomain-like"/>
    <property type="match status" value="1"/>
</dbReference>
<dbReference type="EMBL" id="VMNX01000003">
    <property type="protein sequence ID" value="MPY47478.1"/>
    <property type="molecule type" value="Genomic_DNA"/>
</dbReference>
<evidence type="ECO:0000256" key="4">
    <source>
        <dbReference type="PROSITE-ProRule" id="PRU00335"/>
    </source>
</evidence>
<keyword evidence="7" id="KW-1185">Reference proteome</keyword>
<dbReference type="InterPro" id="IPR023772">
    <property type="entry name" value="DNA-bd_HTH_TetR-type_CS"/>
</dbReference>
<dbReference type="Pfam" id="PF00440">
    <property type="entry name" value="TetR_N"/>
    <property type="match status" value="1"/>
</dbReference>
<dbReference type="PROSITE" id="PS50977">
    <property type="entry name" value="HTH_TETR_2"/>
    <property type="match status" value="1"/>
</dbReference>
<dbReference type="GO" id="GO:0000976">
    <property type="term" value="F:transcription cis-regulatory region binding"/>
    <property type="evidence" value="ECO:0007669"/>
    <property type="project" value="TreeGrafter"/>
</dbReference>
<dbReference type="GO" id="GO:0003700">
    <property type="term" value="F:DNA-binding transcription factor activity"/>
    <property type="evidence" value="ECO:0007669"/>
    <property type="project" value="TreeGrafter"/>
</dbReference>
<dbReference type="Proteomes" id="UP000373149">
    <property type="component" value="Unassembled WGS sequence"/>
</dbReference>
<organism evidence="6 7">
    <name type="scientific">Streptomyces acidicola</name>
    <dbReference type="NCBI Taxonomy" id="2596892"/>
    <lineage>
        <taxon>Bacteria</taxon>
        <taxon>Bacillati</taxon>
        <taxon>Actinomycetota</taxon>
        <taxon>Actinomycetes</taxon>
        <taxon>Kitasatosporales</taxon>
        <taxon>Streptomycetaceae</taxon>
        <taxon>Streptomyces</taxon>
    </lineage>
</organism>
<dbReference type="InterPro" id="IPR041347">
    <property type="entry name" value="MftR_C"/>
</dbReference>
<dbReference type="PANTHER" id="PTHR30055">
    <property type="entry name" value="HTH-TYPE TRANSCRIPTIONAL REGULATOR RUTR"/>
    <property type="match status" value="1"/>
</dbReference>
<accession>A0A5N8WLU7</accession>
<gene>
    <name evidence="6" type="ORF">FPZ41_02260</name>
</gene>
<keyword evidence="2 4" id="KW-0238">DNA-binding</keyword>
<dbReference type="PROSITE" id="PS01081">
    <property type="entry name" value="HTH_TETR_1"/>
    <property type="match status" value="1"/>
</dbReference>
<dbReference type="InterPro" id="IPR009057">
    <property type="entry name" value="Homeodomain-like_sf"/>
</dbReference>
<dbReference type="Gene3D" id="1.10.357.10">
    <property type="entry name" value="Tetracycline Repressor, domain 2"/>
    <property type="match status" value="1"/>
</dbReference>
<proteinExistence type="predicted"/>
<protein>
    <submittedName>
        <fullName evidence="6">TetR family transcriptional regulator</fullName>
    </submittedName>
</protein>
<dbReference type="Pfam" id="PF17754">
    <property type="entry name" value="TetR_C_14"/>
    <property type="match status" value="1"/>
</dbReference>
<keyword evidence="3" id="KW-0804">Transcription</keyword>
<comment type="caution">
    <text evidence="6">The sequence shown here is derived from an EMBL/GenBank/DDBJ whole genome shotgun (WGS) entry which is preliminary data.</text>
</comment>
<dbReference type="InterPro" id="IPR001647">
    <property type="entry name" value="HTH_TetR"/>
</dbReference>
<evidence type="ECO:0000259" key="5">
    <source>
        <dbReference type="PROSITE" id="PS50977"/>
    </source>
</evidence>
<dbReference type="Gene3D" id="1.10.10.60">
    <property type="entry name" value="Homeodomain-like"/>
    <property type="match status" value="1"/>
</dbReference>
<dbReference type="AlphaFoldDB" id="A0A5N8WLU7"/>
<name>A0A5N8WLU7_9ACTN</name>
<evidence type="ECO:0000313" key="6">
    <source>
        <dbReference type="EMBL" id="MPY47478.1"/>
    </source>
</evidence>
<reference evidence="6 7" key="1">
    <citation type="submission" date="2019-09" db="EMBL/GenBank/DDBJ databases">
        <authorList>
            <person name="Duangmal K."/>
            <person name="Teo W.F.A."/>
            <person name="Lipun K."/>
        </authorList>
    </citation>
    <scope>NUCLEOTIDE SEQUENCE [LARGE SCALE GENOMIC DNA]</scope>
    <source>
        <strain evidence="6 7">K1PN6</strain>
    </source>
</reference>
<feature type="DNA-binding region" description="H-T-H motif" evidence="4">
    <location>
        <begin position="38"/>
        <end position="57"/>
    </location>
</feature>
<evidence type="ECO:0000256" key="2">
    <source>
        <dbReference type="ARBA" id="ARBA00023125"/>
    </source>
</evidence>
<dbReference type="InterPro" id="IPR050109">
    <property type="entry name" value="HTH-type_TetR-like_transc_reg"/>
</dbReference>
<keyword evidence="1" id="KW-0805">Transcription regulation</keyword>
<evidence type="ECO:0000313" key="7">
    <source>
        <dbReference type="Proteomes" id="UP000373149"/>
    </source>
</evidence>
<feature type="domain" description="HTH tetR-type" evidence="5">
    <location>
        <begin position="15"/>
        <end position="75"/>
    </location>
</feature>
<dbReference type="PANTHER" id="PTHR30055:SF238">
    <property type="entry name" value="MYCOFACTOCIN BIOSYNTHESIS TRANSCRIPTIONAL REGULATOR MFTR-RELATED"/>
    <property type="match status" value="1"/>
</dbReference>
<evidence type="ECO:0000256" key="1">
    <source>
        <dbReference type="ARBA" id="ARBA00023015"/>
    </source>
</evidence>
<sequence>MSAEPGRRGRGRPRASTREEVELAAVALMQRDGYENVTVASIVSAAGISRTTFFRYFGSKPGVIWYAFDSTIERLAAAIAAAPVDADVLDTVRAAVVESTRAAVYDSPVWLERFQLLDTVAELQAESHQHWEQWKRVIAEHIAGRLGGAPDSVIPLALAGAFHGGFVAQLRAWPDDQDRGTFIAHLDRNMARVAALLRPLPSADLG</sequence>
<evidence type="ECO:0000256" key="3">
    <source>
        <dbReference type="ARBA" id="ARBA00023163"/>
    </source>
</evidence>